<evidence type="ECO:0000256" key="1">
    <source>
        <dbReference type="ARBA" id="ARBA00001946"/>
    </source>
</evidence>
<evidence type="ECO:0000256" key="7">
    <source>
        <dbReference type="ARBA" id="ARBA00023277"/>
    </source>
</evidence>
<keyword evidence="3" id="KW-0597">Phosphoprotein</keyword>
<evidence type="ECO:0000313" key="14">
    <source>
        <dbReference type="Proteomes" id="UP000659061"/>
    </source>
</evidence>
<evidence type="ECO:0000256" key="3">
    <source>
        <dbReference type="ARBA" id="ARBA00022553"/>
    </source>
</evidence>
<name>A0A8I0KI99_9ACTN</name>
<evidence type="ECO:0000256" key="9">
    <source>
        <dbReference type="ARBA" id="ARBA00044968"/>
    </source>
</evidence>
<evidence type="ECO:0000256" key="6">
    <source>
        <dbReference type="ARBA" id="ARBA00023235"/>
    </source>
</evidence>
<reference evidence="11" key="2">
    <citation type="submission" date="2020-09" db="EMBL/GenBank/DDBJ databases">
        <title>Novel species in genus Aeromicrobium.</title>
        <authorList>
            <person name="Zhang G."/>
        </authorList>
    </citation>
    <scope>NUCLEOTIDE SEQUENCE</scope>
    <source>
        <strain evidence="11">SSW1-57</strain>
    </source>
</reference>
<evidence type="ECO:0000256" key="2">
    <source>
        <dbReference type="ARBA" id="ARBA00006171"/>
    </source>
</evidence>
<comment type="cofactor">
    <cofactor evidence="1">
        <name>Mg(2+)</name>
        <dbReference type="ChEBI" id="CHEBI:18420"/>
    </cofactor>
</comment>
<dbReference type="Pfam" id="PF00702">
    <property type="entry name" value="Hydrolase"/>
    <property type="match status" value="1"/>
</dbReference>
<proteinExistence type="inferred from homology"/>
<evidence type="ECO:0000256" key="10">
    <source>
        <dbReference type="ARBA" id="ARBA00044991"/>
    </source>
</evidence>
<protein>
    <recommendedName>
        <fullName evidence="10">Beta-phosphoglucomutase</fullName>
        <ecNumber evidence="9">5.4.2.6</ecNumber>
    </recommendedName>
</protein>
<evidence type="ECO:0000313" key="12">
    <source>
        <dbReference type="EMBL" id="NYI39668.1"/>
    </source>
</evidence>
<dbReference type="RefSeq" id="WP_179427497.1">
    <property type="nucleotide sequence ID" value="NZ_BAAAMP010000002.1"/>
</dbReference>
<dbReference type="Gene3D" id="1.10.150.240">
    <property type="entry name" value="Putative phosphatase, domain 2"/>
    <property type="match status" value="1"/>
</dbReference>
<dbReference type="InterPro" id="IPR036412">
    <property type="entry name" value="HAD-like_sf"/>
</dbReference>
<comment type="catalytic activity">
    <reaction evidence="8">
        <text>beta-D-glucose 1-phosphate = beta-D-glucose 6-phosphate</text>
        <dbReference type="Rhea" id="RHEA:20113"/>
        <dbReference type="ChEBI" id="CHEBI:57684"/>
        <dbReference type="ChEBI" id="CHEBI:58247"/>
        <dbReference type="EC" id="5.4.2.6"/>
    </reaction>
</comment>
<reference evidence="12 13" key="1">
    <citation type="submission" date="2020-07" db="EMBL/GenBank/DDBJ databases">
        <title>Sequencing the genomes of 1000 actinobacteria strains.</title>
        <authorList>
            <person name="Klenk H.-P."/>
        </authorList>
    </citation>
    <scope>NUCLEOTIDE SEQUENCE [LARGE SCALE GENOMIC DNA]</scope>
    <source>
        <strain evidence="12 13">DSM 19087</strain>
    </source>
</reference>
<keyword evidence="7" id="KW-0119">Carbohydrate metabolism</keyword>
<dbReference type="AlphaFoldDB" id="A0A8I0KI99"/>
<dbReference type="GO" id="GO:0016787">
    <property type="term" value="F:hydrolase activity"/>
    <property type="evidence" value="ECO:0007669"/>
    <property type="project" value="UniProtKB-KW"/>
</dbReference>
<dbReference type="NCBIfam" id="TIGR01509">
    <property type="entry name" value="HAD-SF-IA-v3"/>
    <property type="match status" value="1"/>
</dbReference>
<comment type="caution">
    <text evidence="11">The sequence shown here is derived from an EMBL/GenBank/DDBJ whole genome shotgun (WGS) entry which is preliminary data.</text>
</comment>
<dbReference type="SUPFAM" id="SSF56784">
    <property type="entry name" value="HAD-like"/>
    <property type="match status" value="1"/>
</dbReference>
<keyword evidence="13" id="KW-1185">Reference proteome</keyword>
<dbReference type="PANTHER" id="PTHR46193">
    <property type="entry name" value="6-PHOSPHOGLUCONATE PHOSPHATASE"/>
    <property type="match status" value="1"/>
</dbReference>
<evidence type="ECO:0000256" key="5">
    <source>
        <dbReference type="ARBA" id="ARBA00022842"/>
    </source>
</evidence>
<dbReference type="NCBIfam" id="TIGR02009">
    <property type="entry name" value="PGMB-YQAB-SF"/>
    <property type="match status" value="1"/>
</dbReference>
<dbReference type="GO" id="GO:0008801">
    <property type="term" value="F:beta-phosphoglucomutase activity"/>
    <property type="evidence" value="ECO:0007669"/>
    <property type="project" value="UniProtKB-EC"/>
</dbReference>
<dbReference type="Gene3D" id="3.40.50.1000">
    <property type="entry name" value="HAD superfamily/HAD-like"/>
    <property type="match status" value="1"/>
</dbReference>
<comment type="similarity">
    <text evidence="2">Belongs to the HAD-like hydrolase superfamily. CbbY/CbbZ/Gph/YieH family.</text>
</comment>
<dbReference type="InterPro" id="IPR006439">
    <property type="entry name" value="HAD-SF_hydro_IA"/>
</dbReference>
<evidence type="ECO:0000313" key="13">
    <source>
        <dbReference type="Proteomes" id="UP000587211"/>
    </source>
</evidence>
<dbReference type="InterPro" id="IPR051600">
    <property type="entry name" value="Beta-PGM-like"/>
</dbReference>
<evidence type="ECO:0000313" key="11">
    <source>
        <dbReference type="EMBL" id="MBD1269677.1"/>
    </source>
</evidence>
<dbReference type="SFLD" id="SFLDG01129">
    <property type="entry name" value="C1.5:_HAD__Beta-PGM__Phosphata"/>
    <property type="match status" value="1"/>
</dbReference>
<accession>A0A8I0KI99</accession>
<keyword evidence="11" id="KW-0378">Hydrolase</keyword>
<dbReference type="Proteomes" id="UP000659061">
    <property type="component" value="Unassembled WGS sequence"/>
</dbReference>
<dbReference type="InterPro" id="IPR023214">
    <property type="entry name" value="HAD_sf"/>
</dbReference>
<keyword evidence="4" id="KW-0479">Metal-binding</keyword>
<keyword evidence="6" id="KW-0413">Isomerase</keyword>
<dbReference type="PANTHER" id="PTHR46193:SF18">
    <property type="entry name" value="HEXITOL PHOSPHATASE B"/>
    <property type="match status" value="1"/>
</dbReference>
<evidence type="ECO:0000256" key="8">
    <source>
        <dbReference type="ARBA" id="ARBA00044926"/>
    </source>
</evidence>
<dbReference type="InterPro" id="IPR023198">
    <property type="entry name" value="PGP-like_dom2"/>
</dbReference>
<dbReference type="PRINTS" id="PR00413">
    <property type="entry name" value="HADHALOGNASE"/>
</dbReference>
<sequence>MDWNDYDAALFDLDGVITPTAEVHEMAWGRMFTDFLAGHPDADPYTDADYFAYVDGKPRYEGVRSFLESRGIDLPYGDPSDDPAAETVCALGNRKNDYFSEVLRTEGVEAYPGSVRLLDALEDRGVKAALVSSSRNAKLVLEAAGLTERFEVIIDGEVAASEQIAGKPEPDTYAAAAERLGVPTQRSVVLEDAVSGVQAGAAGDFGLVVGVDRGAGADVLRENGADVVVSDLAELLA</sequence>
<dbReference type="EMBL" id="JACWMT010000001">
    <property type="protein sequence ID" value="MBD1269677.1"/>
    <property type="molecule type" value="Genomic_DNA"/>
</dbReference>
<dbReference type="SFLD" id="SFLDS00003">
    <property type="entry name" value="Haloacid_Dehalogenase"/>
    <property type="match status" value="1"/>
</dbReference>
<dbReference type="EMBL" id="JACBZN010000001">
    <property type="protein sequence ID" value="NYI39668.1"/>
    <property type="molecule type" value="Genomic_DNA"/>
</dbReference>
<keyword evidence="5" id="KW-0460">Magnesium</keyword>
<dbReference type="EC" id="5.4.2.6" evidence="9"/>
<dbReference type="Proteomes" id="UP000587211">
    <property type="component" value="Unassembled WGS sequence"/>
</dbReference>
<dbReference type="InterPro" id="IPR010976">
    <property type="entry name" value="B-phosphoglucomutase_hydrolase"/>
</dbReference>
<organism evidence="11 14">
    <name type="scientific">Aeromicrobium tamlense</name>
    <dbReference type="NCBI Taxonomy" id="375541"/>
    <lineage>
        <taxon>Bacteria</taxon>
        <taxon>Bacillati</taxon>
        <taxon>Actinomycetota</taxon>
        <taxon>Actinomycetes</taxon>
        <taxon>Propionibacteriales</taxon>
        <taxon>Nocardioidaceae</taxon>
        <taxon>Aeromicrobium</taxon>
    </lineage>
</organism>
<dbReference type="GO" id="GO:0046872">
    <property type="term" value="F:metal ion binding"/>
    <property type="evidence" value="ECO:0007669"/>
    <property type="project" value="UniProtKB-KW"/>
</dbReference>
<gene>
    <name evidence="12" type="ORF">BJ975_003043</name>
    <name evidence="11" type="ORF">IDH50_05515</name>
</gene>
<evidence type="ECO:0000256" key="4">
    <source>
        <dbReference type="ARBA" id="ARBA00022723"/>
    </source>
</evidence>